<evidence type="ECO:0000256" key="1">
    <source>
        <dbReference type="ARBA" id="ARBA00007430"/>
    </source>
</evidence>
<name>A0A1B9F4I5_9BACT</name>
<feature type="domain" description="Polysaccharide biosynthesis protein CapD-like" evidence="3">
    <location>
        <begin position="262"/>
        <end position="551"/>
    </location>
</feature>
<dbReference type="PANTHER" id="PTHR43318:SF1">
    <property type="entry name" value="POLYSACCHARIDE BIOSYNTHESIS PROTEIN EPSC-RELATED"/>
    <property type="match status" value="1"/>
</dbReference>
<dbReference type="SUPFAM" id="SSF53335">
    <property type="entry name" value="S-adenosyl-L-methionine-dependent methyltransferases"/>
    <property type="match status" value="1"/>
</dbReference>
<keyword evidence="2" id="KW-1133">Transmembrane helix</keyword>
<dbReference type="InterPro" id="IPR003869">
    <property type="entry name" value="Polysac_CapD-like"/>
</dbReference>
<dbReference type="Proteomes" id="UP000093080">
    <property type="component" value="Unassembled WGS sequence"/>
</dbReference>
<gene>
    <name evidence="4" type="ORF">DBT_1966</name>
</gene>
<dbReference type="AlphaFoldDB" id="A0A1B9F4I5"/>
<dbReference type="InterPro" id="IPR051203">
    <property type="entry name" value="Polysaccharide_Synthase-Rel"/>
</dbReference>
<evidence type="ECO:0000256" key="2">
    <source>
        <dbReference type="SAM" id="Phobius"/>
    </source>
</evidence>
<dbReference type="EMBL" id="MAGO01000010">
    <property type="protein sequence ID" value="OCC14651.1"/>
    <property type="molecule type" value="Genomic_DNA"/>
</dbReference>
<feature type="transmembrane region" description="Helical" evidence="2">
    <location>
        <begin position="58"/>
        <end position="78"/>
    </location>
</feature>
<dbReference type="InterPro" id="IPR036291">
    <property type="entry name" value="NAD(P)-bd_dom_sf"/>
</dbReference>
<evidence type="ECO:0000313" key="5">
    <source>
        <dbReference type="Proteomes" id="UP000093080"/>
    </source>
</evidence>
<dbReference type="Pfam" id="PF02719">
    <property type="entry name" value="Polysacc_synt_2"/>
    <property type="match status" value="1"/>
</dbReference>
<dbReference type="Pfam" id="PF13727">
    <property type="entry name" value="CoA_binding_3"/>
    <property type="match status" value="1"/>
</dbReference>
<dbReference type="InterPro" id="IPR029063">
    <property type="entry name" value="SAM-dependent_MTases_sf"/>
</dbReference>
<dbReference type="CDD" id="cd05237">
    <property type="entry name" value="UDP_invert_4-6DH_SDR_e"/>
    <property type="match status" value="1"/>
</dbReference>
<proteinExistence type="inferred from homology"/>
<feature type="transmembrane region" description="Helical" evidence="2">
    <location>
        <begin position="25"/>
        <end position="46"/>
    </location>
</feature>
<keyword evidence="2" id="KW-0812">Transmembrane</keyword>
<keyword evidence="5" id="KW-1185">Reference proteome</keyword>
<evidence type="ECO:0000259" key="3">
    <source>
        <dbReference type="Pfam" id="PF02719"/>
    </source>
</evidence>
<evidence type="ECO:0000313" key="4">
    <source>
        <dbReference type="EMBL" id="OCC14651.1"/>
    </source>
</evidence>
<organism evidence="4 5">
    <name type="scientific">Dissulfuribacter thermophilus</name>
    <dbReference type="NCBI Taxonomy" id="1156395"/>
    <lineage>
        <taxon>Bacteria</taxon>
        <taxon>Pseudomonadati</taxon>
        <taxon>Thermodesulfobacteriota</taxon>
        <taxon>Dissulfuribacteria</taxon>
        <taxon>Dissulfuribacterales</taxon>
        <taxon>Dissulfuribacteraceae</taxon>
        <taxon>Dissulfuribacter</taxon>
    </lineage>
</organism>
<reference evidence="4 5" key="1">
    <citation type="submission" date="2016-06" db="EMBL/GenBank/DDBJ databases">
        <title>Respiratory ammonification of nitrate coupled to the oxidation of elemental sulfur in deep-sea autotrophic thermophilic bacteria.</title>
        <authorList>
            <person name="Slobodkina G.B."/>
            <person name="Mardanov A.V."/>
            <person name="Ravin N.V."/>
            <person name="Frolova A.A."/>
            <person name="Viryasiv M.B."/>
            <person name="Chernyh N.A."/>
            <person name="Bonch-Osmolovskaya E.A."/>
            <person name="Slobodkin A.I."/>
        </authorList>
    </citation>
    <scope>NUCLEOTIDE SEQUENCE [LARGE SCALE GENOMIC DNA]</scope>
    <source>
        <strain evidence="4 5">S69</strain>
    </source>
</reference>
<sequence length="609" mass="67983">MIDFSLWGAIAIRLGSPWPPMLNEYSWLFLLLPVLCFPAFMVIGLYSAVVRYASLDTIWAIFKATFVASLILCGLVLFRGWGGFPRTVPLLFFTLALPLLCSTRLLIRYCYCSVCRPKSNSAKKVVIYGAGSSGAQISTAFNLSNEFVPVAFIDDNPTLHGRQLNGIKIFNPNKLPELLRKHSPEMVLLAMPSASKSRVKEILNWLEPFPVEVKRLPFLDKLVSNKVGIGDIQDVAIEDLLGRDPIPPRFDLLRSCISGKSVMVTGAGGSIGSELCRQIVRLEPKRLILFERSEYALYHIDRELQNKYKGKVEIIPILGSVCREQRVEKVLSVFDVNTIYHAAAYKHVPLVEYNPIEGIRNNVFGTMKTALAALNCNVETFVLISTDKAVRPTNIMGASKRMAELVLQGLAADGNGTKFTMVRFGNVLNSSGSVVPLFRQQILKGGPVTVTHPEITRYFMTIPEAVELVLQASAMGEGGEVFVLDMGEPVKILDLAKKMIRLSGFTVRDEDNPDGDIEIVFTGLRPGEKLYEELLISDNAVATEHPMIKKAEEKYYPWPELKRQLDSLEKACSNFELEAVRNLMFEIIDGYKPQCDFVDPVWLASNKKH</sequence>
<dbReference type="PANTHER" id="PTHR43318">
    <property type="entry name" value="UDP-N-ACETYLGLUCOSAMINE 4,6-DEHYDRATASE"/>
    <property type="match status" value="1"/>
</dbReference>
<dbReference type="PATRIC" id="fig|1156395.6.peg.1980"/>
<protein>
    <submittedName>
        <fullName evidence="4">UDP-N-acetylglucosamine 4,6-dehydratase</fullName>
    </submittedName>
</protein>
<dbReference type="SUPFAM" id="SSF51735">
    <property type="entry name" value="NAD(P)-binding Rossmann-fold domains"/>
    <property type="match status" value="1"/>
</dbReference>
<dbReference type="Gene3D" id="3.40.50.720">
    <property type="entry name" value="NAD(P)-binding Rossmann-like Domain"/>
    <property type="match status" value="2"/>
</dbReference>
<keyword evidence="2" id="KW-0472">Membrane</keyword>
<accession>A0A1B9F4I5</accession>
<comment type="caution">
    <text evidence="4">The sequence shown here is derived from an EMBL/GenBank/DDBJ whole genome shotgun (WGS) entry which is preliminary data.</text>
</comment>
<comment type="similarity">
    <text evidence="1">Belongs to the polysaccharide synthase family.</text>
</comment>
<dbReference type="STRING" id="1156395.DBT_1966"/>